<dbReference type="InParanoid" id="A7SDV1"/>
<reference evidence="7 8" key="1">
    <citation type="journal article" date="2007" name="Science">
        <title>Sea anemone genome reveals ancestral eumetazoan gene repertoire and genomic organization.</title>
        <authorList>
            <person name="Putnam N.H."/>
            <person name="Srivastava M."/>
            <person name="Hellsten U."/>
            <person name="Dirks B."/>
            <person name="Chapman J."/>
            <person name="Salamov A."/>
            <person name="Terry A."/>
            <person name="Shapiro H."/>
            <person name="Lindquist E."/>
            <person name="Kapitonov V.V."/>
            <person name="Jurka J."/>
            <person name="Genikhovich G."/>
            <person name="Grigoriev I.V."/>
            <person name="Lucas S.M."/>
            <person name="Steele R.E."/>
            <person name="Finnerty J.R."/>
            <person name="Technau U."/>
            <person name="Martindale M.Q."/>
            <person name="Rokhsar D.S."/>
        </authorList>
    </citation>
    <scope>NUCLEOTIDE SEQUENCE [LARGE SCALE GENOMIC DNA]</scope>
    <source>
        <strain evidence="8">CH2 X CH6</strain>
    </source>
</reference>
<proteinExistence type="inferred from homology"/>
<evidence type="ECO:0000256" key="1">
    <source>
        <dbReference type="ARBA" id="ARBA00010290"/>
    </source>
</evidence>
<dbReference type="PRINTS" id="PR00328">
    <property type="entry name" value="SAR1GTPBP"/>
</dbReference>
<name>A7SDV1_NEMVE</name>
<dbReference type="SMART" id="SM00178">
    <property type="entry name" value="SAR"/>
    <property type="match status" value="1"/>
</dbReference>
<dbReference type="OMA" id="IRALWRC"/>
<dbReference type="GO" id="GO:0005737">
    <property type="term" value="C:cytoplasm"/>
    <property type="evidence" value="ECO:0000318"/>
    <property type="project" value="GO_Central"/>
</dbReference>
<gene>
    <name evidence="7" type="ORF">NEMVEDRAFT_v1g169415</name>
</gene>
<feature type="binding site" evidence="5">
    <location>
        <position position="31"/>
    </location>
    <ligand>
        <name>Mg(2+)</name>
        <dbReference type="ChEBI" id="CHEBI:18420"/>
    </ligand>
</feature>
<feature type="binding site" evidence="5">
    <location>
        <position position="48"/>
    </location>
    <ligand>
        <name>Mg(2+)</name>
        <dbReference type="ChEBI" id="CHEBI:18420"/>
    </ligand>
</feature>
<evidence type="ECO:0000313" key="8">
    <source>
        <dbReference type="Proteomes" id="UP000001593"/>
    </source>
</evidence>
<dbReference type="SMART" id="SM00175">
    <property type="entry name" value="RAB"/>
    <property type="match status" value="1"/>
</dbReference>
<feature type="binding site" evidence="4">
    <location>
        <begin position="24"/>
        <end position="31"/>
    </location>
    <ligand>
        <name>GTP</name>
        <dbReference type="ChEBI" id="CHEBI:37565"/>
    </ligand>
</feature>
<dbReference type="HOGENOM" id="CLU_040729_9_3_1"/>
<dbReference type="FunFam" id="3.40.50.300:FF:000412">
    <property type="entry name" value="ADP-ribosylation factor 1"/>
    <property type="match status" value="1"/>
</dbReference>
<dbReference type="NCBIfam" id="TIGR00231">
    <property type="entry name" value="small_GTP"/>
    <property type="match status" value="1"/>
</dbReference>
<dbReference type="GO" id="GO:0005525">
    <property type="term" value="F:GTP binding"/>
    <property type="evidence" value="ECO:0000318"/>
    <property type="project" value="GO_Central"/>
</dbReference>
<dbReference type="PANTHER" id="PTHR11711">
    <property type="entry name" value="ADP RIBOSYLATION FACTOR-RELATED"/>
    <property type="match status" value="1"/>
</dbReference>
<dbReference type="SUPFAM" id="SSF52540">
    <property type="entry name" value="P-loop containing nucleoside triphosphate hydrolases"/>
    <property type="match status" value="1"/>
</dbReference>
<feature type="binding site" evidence="4">
    <location>
        <position position="71"/>
    </location>
    <ligand>
        <name>GTP</name>
        <dbReference type="ChEBI" id="CHEBI:37565"/>
    </ligand>
</feature>
<keyword evidence="3 4" id="KW-0342">GTP-binding</keyword>
<evidence type="ECO:0000256" key="3">
    <source>
        <dbReference type="ARBA" id="ARBA00023134"/>
    </source>
</evidence>
<dbReference type="Proteomes" id="UP000001593">
    <property type="component" value="Unassembled WGS sequence"/>
</dbReference>
<dbReference type="GO" id="GO:0030010">
    <property type="term" value="P:establishment of cell polarity"/>
    <property type="evidence" value="ECO:0007669"/>
    <property type="project" value="UniProtKB-ARBA"/>
</dbReference>
<dbReference type="AlphaFoldDB" id="A7SDV1"/>
<dbReference type="PROSITE" id="PS51417">
    <property type="entry name" value="ARF"/>
    <property type="match status" value="1"/>
</dbReference>
<dbReference type="SMART" id="SM00177">
    <property type="entry name" value="ARF"/>
    <property type="match status" value="1"/>
</dbReference>
<dbReference type="InterPro" id="IPR006689">
    <property type="entry name" value="Small_GTPase_ARF/SAR"/>
</dbReference>
<dbReference type="eggNOG" id="KOG0070">
    <property type="taxonomic scope" value="Eukaryota"/>
</dbReference>
<protein>
    <recommendedName>
        <fullName evidence="9">ADP-ribosylation factor</fullName>
    </recommendedName>
</protein>
<dbReference type="OrthoDB" id="2011769at2759"/>
<dbReference type="STRING" id="45351.A7SDV1"/>
<dbReference type="GO" id="GO:0046872">
    <property type="term" value="F:metal ion binding"/>
    <property type="evidence" value="ECO:0007669"/>
    <property type="project" value="UniProtKB-KW"/>
</dbReference>
<dbReference type="InterPro" id="IPR005225">
    <property type="entry name" value="Small_GTP-bd"/>
</dbReference>
<keyword evidence="8" id="KW-1185">Reference proteome</keyword>
<evidence type="ECO:0008006" key="9">
    <source>
        <dbReference type="Google" id="ProtNLM"/>
    </source>
</evidence>
<dbReference type="GO" id="GO:0005886">
    <property type="term" value="C:plasma membrane"/>
    <property type="evidence" value="ECO:0000318"/>
    <property type="project" value="GO_Central"/>
</dbReference>
<feature type="binding site" evidence="4">
    <location>
        <begin position="127"/>
        <end position="130"/>
    </location>
    <ligand>
        <name>GTP</name>
        <dbReference type="ChEBI" id="CHEBI:37565"/>
    </ligand>
</feature>
<accession>A7SDV1</accession>
<dbReference type="InterPro" id="IPR024156">
    <property type="entry name" value="Small_GTPase_ARF"/>
</dbReference>
<evidence type="ECO:0000256" key="4">
    <source>
        <dbReference type="PIRSR" id="PIRSR606689-1"/>
    </source>
</evidence>
<dbReference type="PROSITE" id="PS51419">
    <property type="entry name" value="RAB"/>
    <property type="match status" value="1"/>
</dbReference>
<organism evidence="7 8">
    <name type="scientific">Nematostella vectensis</name>
    <name type="common">Starlet sea anemone</name>
    <dbReference type="NCBI Taxonomy" id="45351"/>
    <lineage>
        <taxon>Eukaryota</taxon>
        <taxon>Metazoa</taxon>
        <taxon>Cnidaria</taxon>
        <taxon>Anthozoa</taxon>
        <taxon>Hexacorallia</taxon>
        <taxon>Actiniaria</taxon>
        <taxon>Edwardsiidae</taxon>
        <taxon>Nematostella</taxon>
    </lineage>
</organism>
<dbReference type="GO" id="GO:0016192">
    <property type="term" value="P:vesicle-mediated transport"/>
    <property type="evidence" value="ECO:0000318"/>
    <property type="project" value="GO_Central"/>
</dbReference>
<dbReference type="Pfam" id="PF00025">
    <property type="entry name" value="Arf"/>
    <property type="match status" value="1"/>
</dbReference>
<dbReference type="KEGG" id="nve:5509745"/>
<dbReference type="Gene3D" id="3.40.50.300">
    <property type="entry name" value="P-loop containing nucleotide triphosphate hydrolases"/>
    <property type="match status" value="1"/>
</dbReference>
<evidence type="ECO:0000256" key="6">
    <source>
        <dbReference type="RuleBase" id="RU003925"/>
    </source>
</evidence>
<dbReference type="PhylomeDB" id="A7SDV1"/>
<comment type="similarity">
    <text evidence="1 6">Belongs to the small GTPase superfamily. Arf family.</text>
</comment>
<dbReference type="GO" id="GO:0003924">
    <property type="term" value="F:GTPase activity"/>
    <property type="evidence" value="ECO:0007669"/>
    <property type="project" value="InterPro"/>
</dbReference>
<evidence type="ECO:0000313" key="7">
    <source>
        <dbReference type="EMBL" id="EDO38139.1"/>
    </source>
</evidence>
<evidence type="ECO:0000256" key="2">
    <source>
        <dbReference type="ARBA" id="ARBA00022741"/>
    </source>
</evidence>
<keyword evidence="5" id="KW-0460">Magnesium</keyword>
<evidence type="ECO:0000256" key="5">
    <source>
        <dbReference type="PIRSR" id="PIRSR606689-2"/>
    </source>
</evidence>
<keyword evidence="5" id="KW-0479">Metal-binding</keyword>
<keyword evidence="2 4" id="KW-0547">Nucleotide-binding</keyword>
<dbReference type="CDD" id="cd00878">
    <property type="entry name" value="Arf_Arl"/>
    <property type="match status" value="1"/>
</dbReference>
<dbReference type="EMBL" id="DS469632">
    <property type="protein sequence ID" value="EDO38139.1"/>
    <property type="molecule type" value="Genomic_DNA"/>
</dbReference>
<dbReference type="GO" id="GO:0006886">
    <property type="term" value="P:intracellular protein transport"/>
    <property type="evidence" value="ECO:0000318"/>
    <property type="project" value="GO_Central"/>
</dbReference>
<sequence>MGLVLSRILKLFSGNQKVRILMLGLDAAGKTTILYKLKLKETVNTVPTVAFNVETISPCKNITFSVWDIGGQDKIRRLWRHYFQGAEGIIFVVDSADKERIFEVREELTRVLQHSELNGVPVVVVANKQDLLGAIGPDKMAEELSLYKHTKNPWRIQGTCATAGDGLYEAMEALAKMVKAYQGRRIR</sequence>
<dbReference type="InterPro" id="IPR027417">
    <property type="entry name" value="P-loop_NTPase"/>
</dbReference>